<dbReference type="InterPro" id="IPR032675">
    <property type="entry name" value="LRR_dom_sf"/>
</dbReference>
<dbReference type="PANTHER" id="PTHR13318:SF95">
    <property type="entry name" value="F-BOX PROTEIN YLR352W"/>
    <property type="match status" value="1"/>
</dbReference>
<dbReference type="PROSITE" id="PS50181">
    <property type="entry name" value="FBOX"/>
    <property type="match status" value="1"/>
</dbReference>
<feature type="domain" description="F-box" evidence="1">
    <location>
        <begin position="1"/>
        <end position="43"/>
    </location>
</feature>
<keyword evidence="3" id="KW-1185">Reference proteome</keyword>
<name>A0AAD4MPV0_9BILA</name>
<dbReference type="PANTHER" id="PTHR13318">
    <property type="entry name" value="PARTNER OF PAIRED, ISOFORM B-RELATED"/>
    <property type="match status" value="1"/>
</dbReference>
<dbReference type="Pfam" id="PF12937">
    <property type="entry name" value="F-box-like"/>
    <property type="match status" value="1"/>
</dbReference>
<dbReference type="Gene3D" id="1.20.1280.50">
    <property type="match status" value="1"/>
</dbReference>
<dbReference type="GO" id="GO:0031146">
    <property type="term" value="P:SCF-dependent proteasomal ubiquitin-dependent protein catabolic process"/>
    <property type="evidence" value="ECO:0007669"/>
    <property type="project" value="TreeGrafter"/>
</dbReference>
<dbReference type="EMBL" id="JAKKPZ010000105">
    <property type="protein sequence ID" value="KAI1702094.1"/>
    <property type="molecule type" value="Genomic_DNA"/>
</dbReference>
<dbReference type="InterPro" id="IPR001810">
    <property type="entry name" value="F-box_dom"/>
</dbReference>
<evidence type="ECO:0000313" key="3">
    <source>
        <dbReference type="Proteomes" id="UP001201812"/>
    </source>
</evidence>
<sequence length="472" mass="55027">MENLPNEVLLRIYKYADYMDLISLEQVSRRCYETIRSMVWPQVGRIGWHNGVLFGQYRGMRYYKKLTESEEVGDPNKLIAILKRVGSHVVAFEFNFVKDTAQDLDYPGGHRERPKAQYEYSLPSMLSLLKPSYIVELSLQGTPIQAKELIFIAETFTQLEAVDFSNGSLSCAAEDRQNMSESFSIFLEKFSSYGRLEELRMRFNFNLTYLNFELIPPSLKKLNLSGCKLKSQDLSHIGQRCHQLEDLMIDIHDEVTREDMVSLFDGMQSGHLRYLWLAHFYHFVFEMPSVDFSPALRHSLNSILGDWTTTPMILRNLKSGDYPVLTFINISNDTIKDEAIIPLAKLPRLKNLRLRCEEISDQAVIPIISNGILENLSVWSRYITDQVPRLAIERCKRLKELEINRTTETPVPNAEEILEMVHHVMDTRYGPNERPTCNYDPRLLCFCINRDTFECMNLHPWVVVHPPWDYYR</sequence>
<dbReference type="SUPFAM" id="SSF81383">
    <property type="entry name" value="F-box domain"/>
    <property type="match status" value="1"/>
</dbReference>
<reference evidence="2" key="1">
    <citation type="submission" date="2022-01" db="EMBL/GenBank/DDBJ databases">
        <title>Genome Sequence Resource for Two Populations of Ditylenchus destructor, the Migratory Endoparasitic Phytonematode.</title>
        <authorList>
            <person name="Zhang H."/>
            <person name="Lin R."/>
            <person name="Xie B."/>
        </authorList>
    </citation>
    <scope>NUCLEOTIDE SEQUENCE</scope>
    <source>
        <strain evidence="2">BazhouSP</strain>
    </source>
</reference>
<comment type="caution">
    <text evidence="2">The sequence shown here is derived from an EMBL/GenBank/DDBJ whole genome shotgun (WGS) entry which is preliminary data.</text>
</comment>
<protein>
    <recommendedName>
        <fullName evidence="1">F-box domain-containing protein</fullName>
    </recommendedName>
</protein>
<evidence type="ECO:0000313" key="2">
    <source>
        <dbReference type="EMBL" id="KAI1702094.1"/>
    </source>
</evidence>
<dbReference type="CDD" id="cd09917">
    <property type="entry name" value="F-box_SF"/>
    <property type="match status" value="1"/>
</dbReference>
<accession>A0AAD4MPV0</accession>
<dbReference type="InterPro" id="IPR036047">
    <property type="entry name" value="F-box-like_dom_sf"/>
</dbReference>
<dbReference type="Gene3D" id="3.80.10.10">
    <property type="entry name" value="Ribonuclease Inhibitor"/>
    <property type="match status" value="2"/>
</dbReference>
<evidence type="ECO:0000259" key="1">
    <source>
        <dbReference type="PROSITE" id="PS50181"/>
    </source>
</evidence>
<dbReference type="SUPFAM" id="SSF52047">
    <property type="entry name" value="RNI-like"/>
    <property type="match status" value="1"/>
</dbReference>
<gene>
    <name evidence="2" type="ORF">DdX_15687</name>
</gene>
<dbReference type="AlphaFoldDB" id="A0AAD4MPV0"/>
<proteinExistence type="predicted"/>
<dbReference type="GO" id="GO:0019005">
    <property type="term" value="C:SCF ubiquitin ligase complex"/>
    <property type="evidence" value="ECO:0007669"/>
    <property type="project" value="TreeGrafter"/>
</dbReference>
<organism evidence="2 3">
    <name type="scientific">Ditylenchus destructor</name>
    <dbReference type="NCBI Taxonomy" id="166010"/>
    <lineage>
        <taxon>Eukaryota</taxon>
        <taxon>Metazoa</taxon>
        <taxon>Ecdysozoa</taxon>
        <taxon>Nematoda</taxon>
        <taxon>Chromadorea</taxon>
        <taxon>Rhabditida</taxon>
        <taxon>Tylenchina</taxon>
        <taxon>Tylenchomorpha</taxon>
        <taxon>Sphaerularioidea</taxon>
        <taxon>Anguinidae</taxon>
        <taxon>Anguininae</taxon>
        <taxon>Ditylenchus</taxon>
    </lineage>
</organism>
<dbReference type="Proteomes" id="UP001201812">
    <property type="component" value="Unassembled WGS sequence"/>
</dbReference>